<reference evidence="3 4" key="1">
    <citation type="submission" date="2017-03" db="EMBL/GenBank/DDBJ databases">
        <title>Complete genome sequence of Candidatus 'Thiodictyon syntrophicum' sp. nov. strain Cad16T, a photolithoautotroph purple sulfur bacterium isolated from an alpine meromictic lake.</title>
        <authorList>
            <person name="Luedin S.M."/>
            <person name="Pothier J.F."/>
            <person name="Danza F."/>
            <person name="Storelli N."/>
            <person name="Wittwer M."/>
            <person name="Tonolla M."/>
        </authorList>
    </citation>
    <scope>NUCLEOTIDE SEQUENCE [LARGE SCALE GENOMIC DNA]</scope>
    <source>
        <strain evidence="3 4">Cad16T</strain>
        <plasmid evidence="4">Plasmid pts417</plasmid>
    </source>
</reference>
<protein>
    <recommendedName>
        <fullName evidence="2">ParB-like N-terminal domain-containing protein</fullName>
    </recommendedName>
</protein>
<dbReference type="SMART" id="SM00470">
    <property type="entry name" value="ParB"/>
    <property type="match status" value="1"/>
</dbReference>
<accession>A0A2K8UIF6</accession>
<dbReference type="InterPro" id="IPR004437">
    <property type="entry name" value="ParB/RepB/Spo0J"/>
</dbReference>
<dbReference type="PANTHER" id="PTHR33375">
    <property type="entry name" value="CHROMOSOME-PARTITIONING PROTEIN PARB-RELATED"/>
    <property type="match status" value="1"/>
</dbReference>
<proteinExistence type="inferred from homology"/>
<dbReference type="KEGG" id="tsy:THSYN_30935"/>
<evidence type="ECO:0000256" key="1">
    <source>
        <dbReference type="ARBA" id="ARBA00006295"/>
    </source>
</evidence>
<dbReference type="InterPro" id="IPR036086">
    <property type="entry name" value="ParB/Sulfiredoxin_sf"/>
</dbReference>
<name>A0A2K8UIF6_9GAMM</name>
<keyword evidence="3" id="KW-0614">Plasmid</keyword>
<feature type="domain" description="ParB-like N-terminal" evidence="2">
    <location>
        <begin position="67"/>
        <end position="154"/>
    </location>
</feature>
<dbReference type="InterPro" id="IPR050336">
    <property type="entry name" value="Chromosome_partition/occlusion"/>
</dbReference>
<keyword evidence="4" id="KW-1185">Reference proteome</keyword>
<comment type="similarity">
    <text evidence="1">Belongs to the ParB family.</text>
</comment>
<geneLocation type="plasmid" evidence="4">
    <name>pts417</name>
</geneLocation>
<gene>
    <name evidence="3" type="ORF">THSYN_30935</name>
</gene>
<dbReference type="AlphaFoldDB" id="A0A2K8UIF6"/>
<dbReference type="EMBL" id="CP020371">
    <property type="protein sequence ID" value="AUB85317.1"/>
    <property type="molecule type" value="Genomic_DNA"/>
</dbReference>
<dbReference type="Pfam" id="PF02195">
    <property type="entry name" value="ParB_N"/>
    <property type="match status" value="1"/>
</dbReference>
<dbReference type="GO" id="GO:0007059">
    <property type="term" value="P:chromosome segregation"/>
    <property type="evidence" value="ECO:0007669"/>
    <property type="project" value="TreeGrafter"/>
</dbReference>
<dbReference type="PANTHER" id="PTHR33375:SF1">
    <property type="entry name" value="CHROMOSOME-PARTITIONING PROTEIN PARB-RELATED"/>
    <property type="match status" value="1"/>
</dbReference>
<dbReference type="SUPFAM" id="SSF110849">
    <property type="entry name" value="ParB/Sulfiredoxin"/>
    <property type="match status" value="1"/>
</dbReference>
<dbReference type="GO" id="GO:0003677">
    <property type="term" value="F:DNA binding"/>
    <property type="evidence" value="ECO:0007669"/>
    <property type="project" value="InterPro"/>
</dbReference>
<dbReference type="NCBIfam" id="TIGR00180">
    <property type="entry name" value="parB_part"/>
    <property type="match status" value="1"/>
</dbReference>
<organism evidence="3 4">
    <name type="scientific">Candidatus Thiodictyon syntrophicum</name>
    <dbReference type="NCBI Taxonomy" id="1166950"/>
    <lineage>
        <taxon>Bacteria</taxon>
        <taxon>Pseudomonadati</taxon>
        <taxon>Pseudomonadota</taxon>
        <taxon>Gammaproteobacteria</taxon>
        <taxon>Chromatiales</taxon>
        <taxon>Chromatiaceae</taxon>
        <taxon>Thiodictyon</taxon>
    </lineage>
</organism>
<dbReference type="Gene3D" id="1.10.10.2830">
    <property type="match status" value="1"/>
</dbReference>
<dbReference type="Proteomes" id="UP000232638">
    <property type="component" value="Plasmid pTs417"/>
</dbReference>
<evidence type="ECO:0000259" key="2">
    <source>
        <dbReference type="SMART" id="SM00470"/>
    </source>
</evidence>
<dbReference type="SUPFAM" id="SSF109709">
    <property type="entry name" value="KorB DNA-binding domain-like"/>
    <property type="match status" value="1"/>
</dbReference>
<sequence>MTTPPKRFRFGGSAITDAISETVRRGNVEAGVMHVDALEVERIEPDSDNPRQLRITEDEFGWLLDPVAVAAARVSESQSARIKVLLRLRDLADSMLESGVLQPIRVFRHGNLYRIAYGERRYWAARLAEIKNIPAWISDQRPARVRTLQLVENLHRDDLDLAGRLRNVLGVLEELAEEGDTTGERLASLVGIAERSARRYLQVARGPEDVREAVLAGIIRDLLVAASASAIRDDVQRGVVLSLLAKGLNWERAVAEAEKMRNPPAERMRGRPMMKVTLGATTNVGVVREIMQIVLGEERLPQLEWSDYRAVGKAWKAFLAEMEQRF</sequence>
<evidence type="ECO:0000313" key="3">
    <source>
        <dbReference type="EMBL" id="AUB85317.1"/>
    </source>
</evidence>
<dbReference type="GO" id="GO:0005694">
    <property type="term" value="C:chromosome"/>
    <property type="evidence" value="ECO:0007669"/>
    <property type="project" value="TreeGrafter"/>
</dbReference>
<evidence type="ECO:0000313" key="4">
    <source>
        <dbReference type="Proteomes" id="UP000232638"/>
    </source>
</evidence>
<dbReference type="Gene3D" id="3.90.1530.30">
    <property type="match status" value="1"/>
</dbReference>
<dbReference type="InterPro" id="IPR003115">
    <property type="entry name" value="ParB_N"/>
</dbReference>